<reference evidence="14" key="3">
    <citation type="submission" date="2019-10" db="EMBL/GenBank/DDBJ databases">
        <title>Malate fermentation in French cider.</title>
        <authorList>
            <person name="Cousin F.J."/>
            <person name="Medina Fernandez S."/>
            <person name="Misery B."/>
            <person name="Laplace J.-M."/>
            <person name="Cretenet M."/>
        </authorList>
    </citation>
    <scope>NUCLEOTIDE SEQUENCE</scope>
    <source>
        <strain evidence="14">UCMA15129</strain>
    </source>
</reference>
<keyword evidence="5 9" id="KW-0378">Hydrolase</keyword>
<dbReference type="Pfam" id="PF22505">
    <property type="entry name" value="RNase_J_b_CASP"/>
    <property type="match status" value="1"/>
</dbReference>
<dbReference type="EMBL" id="WERV01000004">
    <property type="protein sequence ID" value="MDV7715408.1"/>
    <property type="molecule type" value="Genomic_DNA"/>
</dbReference>
<keyword evidence="12" id="KW-0106">Calcium</keyword>
<keyword evidence="8 9" id="KW-0694">RNA-binding</keyword>
<dbReference type="InterPro" id="IPR042173">
    <property type="entry name" value="RNase_J_2"/>
</dbReference>
<feature type="binding site" evidence="12">
    <location>
        <position position="89"/>
    </location>
    <ligand>
        <name>Zn(2+)</name>
        <dbReference type="ChEBI" id="CHEBI:29105"/>
        <label>1</label>
        <note>catalytic</note>
    </ligand>
</feature>
<feature type="binding site" evidence="11">
    <location>
        <begin position="247"/>
        <end position="249"/>
    </location>
    <ligand>
        <name>substrate</name>
    </ligand>
</feature>
<comment type="function">
    <text evidence="9">An RNase that has 5'-3' exonuclease and possibly endonuclease activity. Involved in maturation of rRNA and in some organisms also mRNA maturation and/or decay.</text>
</comment>
<name>A0A483B235_OENOE</name>
<dbReference type="EMBL" id="LR031358">
    <property type="protein sequence ID" value="VDB98491.1"/>
    <property type="molecule type" value="Genomic_DNA"/>
</dbReference>
<keyword evidence="4 9" id="KW-0255">Endonuclease</keyword>
<dbReference type="InterPro" id="IPR055132">
    <property type="entry name" value="RNase_J_b_CASP"/>
</dbReference>
<feature type="active site" description="Proton donor" evidence="10">
    <location>
        <position position="209"/>
    </location>
</feature>
<feature type="domain" description="Metallo-beta-lactamase" evidence="13">
    <location>
        <begin position="34"/>
        <end position="229"/>
    </location>
</feature>
<feature type="binding site" evidence="12">
    <location>
        <position position="177"/>
    </location>
    <ligand>
        <name>Zn(2+)</name>
        <dbReference type="ChEBI" id="CHEBI:29105"/>
        <label>1</label>
        <note>catalytic</note>
    </ligand>
</feature>
<dbReference type="Gene3D" id="3.60.15.10">
    <property type="entry name" value="Ribonuclease Z/Hydroxyacylglutathione hydrolase-like"/>
    <property type="match status" value="1"/>
</dbReference>
<evidence type="ECO:0000313" key="14">
    <source>
        <dbReference type="EMBL" id="MDV7715408.1"/>
    </source>
</evidence>
<dbReference type="InterPro" id="IPR004613">
    <property type="entry name" value="RNase_J"/>
</dbReference>
<dbReference type="NCBIfam" id="TIGR00649">
    <property type="entry name" value="MG423"/>
    <property type="match status" value="1"/>
</dbReference>
<evidence type="ECO:0000259" key="13">
    <source>
        <dbReference type="SMART" id="SM00849"/>
    </source>
</evidence>
<dbReference type="PIRSF" id="PIRSF004803">
    <property type="entry name" value="RnjA"/>
    <property type="match status" value="1"/>
</dbReference>
<evidence type="ECO:0000256" key="3">
    <source>
        <dbReference type="ARBA" id="ARBA00022723"/>
    </source>
</evidence>
<dbReference type="Gene3D" id="3.10.20.580">
    <property type="match status" value="1"/>
</dbReference>
<keyword evidence="2 9" id="KW-0540">Nuclease</keyword>
<evidence type="ECO:0000256" key="7">
    <source>
        <dbReference type="ARBA" id="ARBA00022839"/>
    </source>
</evidence>
<dbReference type="InterPro" id="IPR041636">
    <property type="entry name" value="RNase_J_C"/>
</dbReference>
<evidence type="ECO:0000256" key="1">
    <source>
        <dbReference type="ARBA" id="ARBA00022490"/>
    </source>
</evidence>
<evidence type="ECO:0000256" key="10">
    <source>
        <dbReference type="PIRSR" id="PIRSR004803-1"/>
    </source>
</evidence>
<dbReference type="PANTHER" id="PTHR43694:SF1">
    <property type="entry name" value="RIBONUCLEASE J"/>
    <property type="match status" value="1"/>
</dbReference>
<dbReference type="HAMAP" id="MF_01491">
    <property type="entry name" value="RNase_J_bact"/>
    <property type="match status" value="1"/>
</dbReference>
<dbReference type="InterPro" id="IPR001587">
    <property type="entry name" value="RNase_J_CS"/>
</dbReference>
<feature type="binding site" evidence="12">
    <location>
        <position position="64"/>
    </location>
    <ligand>
        <name>Ca(2+)</name>
        <dbReference type="ChEBI" id="CHEBI:29108"/>
    </ligand>
</feature>
<protein>
    <recommendedName>
        <fullName evidence="9">Ribonuclease J</fullName>
        <shortName evidence="9">RNase J</shortName>
        <ecNumber evidence="9">3.1.-.-</ecNumber>
    </recommendedName>
</protein>
<dbReference type="InterPro" id="IPR030854">
    <property type="entry name" value="RNase_J_bac"/>
</dbReference>
<accession>A0A483B235</accession>
<comment type="cofactor">
    <cofactor evidence="12">
        <name>Zn(2+)</name>
        <dbReference type="ChEBI" id="CHEBI:29105"/>
    </cofactor>
    <text evidence="12">Binds 2 Zn(2+) ions per subunit. It is not clear if Zn(2+) or Mg(2+) is physiologically important.</text>
</comment>
<dbReference type="EMBL" id="MLOK01000045">
    <property type="protein sequence ID" value="OIM21014.1"/>
    <property type="molecule type" value="Genomic_DNA"/>
</dbReference>
<evidence type="ECO:0000256" key="5">
    <source>
        <dbReference type="ARBA" id="ARBA00022801"/>
    </source>
</evidence>
<dbReference type="InterPro" id="IPR011108">
    <property type="entry name" value="RMMBL"/>
</dbReference>
<dbReference type="PROSITE" id="PS01292">
    <property type="entry name" value="UPF0036"/>
    <property type="match status" value="1"/>
</dbReference>
<comment type="subcellular location">
    <subcellularLocation>
        <location evidence="9">Cytoplasm</location>
    </subcellularLocation>
</comment>
<keyword evidence="3 12" id="KW-0479">Metal-binding</keyword>
<organism evidence="14 19">
    <name type="scientific">Oenococcus oeni</name>
    <name type="common">Leuconostoc oenos</name>
    <dbReference type="NCBI Taxonomy" id="1247"/>
    <lineage>
        <taxon>Bacteria</taxon>
        <taxon>Bacillati</taxon>
        <taxon>Bacillota</taxon>
        <taxon>Bacilli</taxon>
        <taxon>Lactobacillales</taxon>
        <taxon>Lactobacillaceae</taxon>
        <taxon>Oenococcus</taxon>
    </lineage>
</organism>
<dbReference type="InterPro" id="IPR036866">
    <property type="entry name" value="RibonucZ/Hydroxyglut_hydro"/>
</dbReference>
<reference evidence="15 17" key="1">
    <citation type="journal article" date="2016" name="BMC Genomics">
        <title>Consensus pan-genome assembly of the specialised wine bacterium Oenococcus oeni.</title>
        <authorList>
            <person name="Sternes P.R."/>
            <person name="Borneman A.R."/>
        </authorList>
    </citation>
    <scope>NUCLEOTIDE SEQUENCE [LARGE SCALE GENOMIC DNA]</scope>
    <source>
        <strain evidence="15 17">AWRIB661</strain>
    </source>
</reference>
<evidence type="ECO:0000313" key="15">
    <source>
        <dbReference type="EMBL" id="OIM21014.1"/>
    </source>
</evidence>
<feature type="binding site" evidence="9 11">
    <location>
        <begin position="379"/>
        <end position="383"/>
    </location>
    <ligand>
        <name>substrate</name>
    </ligand>
</feature>
<dbReference type="NCBIfam" id="NF047419">
    <property type="entry name" value="RNase_J1_RnjA"/>
    <property type="match status" value="1"/>
</dbReference>
<feature type="binding site" evidence="12">
    <location>
        <position position="155"/>
    </location>
    <ligand>
        <name>Zn(2+)</name>
        <dbReference type="ChEBI" id="CHEBI:29105"/>
        <label>1</label>
        <note>catalytic</note>
    </ligand>
</feature>
<comment type="similarity">
    <text evidence="9">Belongs to the metallo-beta-lactamase superfamily. RNA-metabolizing metallo-beta-lactamase-like family. Bacterial RNase J subfamily.</text>
</comment>
<feature type="binding site" evidence="12">
    <location>
        <position position="458"/>
    </location>
    <ligand>
        <name>Ca(2+)</name>
        <dbReference type="ChEBI" id="CHEBI:29108"/>
    </ligand>
</feature>
<dbReference type="Pfam" id="PF00753">
    <property type="entry name" value="Lactamase_B"/>
    <property type="match status" value="1"/>
</dbReference>
<proteinExistence type="inferred from homology"/>
<dbReference type="SMART" id="SM00849">
    <property type="entry name" value="Lactamase_B"/>
    <property type="match status" value="1"/>
</dbReference>
<gene>
    <name evidence="16" type="primary">rnjA</name>
    <name evidence="9" type="synonym">rnj</name>
    <name evidence="15" type="ORF">ATX59_06125</name>
    <name evidence="14" type="ORF">GA838_06505</name>
    <name evidence="16" type="ORF">OENI_1256</name>
</gene>
<dbReference type="Proteomes" id="UP000294726">
    <property type="component" value="Chromosome"/>
</dbReference>
<dbReference type="GO" id="GO:0005737">
    <property type="term" value="C:cytoplasm"/>
    <property type="evidence" value="ECO:0007669"/>
    <property type="project" value="UniProtKB-SubCell"/>
</dbReference>
<dbReference type="Proteomes" id="UP000181728">
    <property type="component" value="Unassembled WGS sequence"/>
</dbReference>
<dbReference type="RefSeq" id="WP_002816987.1">
    <property type="nucleotide sequence ID" value="NZ_CP014324.1"/>
</dbReference>
<keyword evidence="1 9" id="KW-0963">Cytoplasm</keyword>
<evidence type="ECO:0000256" key="2">
    <source>
        <dbReference type="ARBA" id="ARBA00022722"/>
    </source>
</evidence>
<reference evidence="16 18" key="2">
    <citation type="submission" date="2018-08" db="EMBL/GenBank/DDBJ databases">
        <authorList>
            <person name="Lorentzen P. G. S. M."/>
        </authorList>
    </citation>
    <scope>NUCLEOTIDE SEQUENCE [LARGE SCALE GENOMIC DNA]</scope>
    <source>
        <strain evidence="16 18">CRBO_1381</strain>
    </source>
</reference>
<dbReference type="AlphaFoldDB" id="A0A483B235"/>
<feature type="binding site" evidence="12">
    <location>
        <position position="87"/>
    </location>
    <ligand>
        <name>Zn(2+)</name>
        <dbReference type="ChEBI" id="CHEBI:29105"/>
        <label>1</label>
        <note>catalytic</note>
    </ligand>
</feature>
<evidence type="ECO:0000256" key="6">
    <source>
        <dbReference type="ARBA" id="ARBA00022833"/>
    </source>
</evidence>
<keyword evidence="9" id="KW-0698">rRNA processing</keyword>
<evidence type="ECO:0000256" key="4">
    <source>
        <dbReference type="ARBA" id="ARBA00022759"/>
    </source>
</evidence>
<feature type="active site" description="Proton acceptor" evidence="10">
    <location>
        <position position="383"/>
    </location>
</feature>
<dbReference type="GO" id="GO:0004534">
    <property type="term" value="F:5'-3' RNA exonuclease activity"/>
    <property type="evidence" value="ECO:0007669"/>
    <property type="project" value="UniProtKB-UniRule"/>
</dbReference>
<dbReference type="GO" id="GO:0008270">
    <property type="term" value="F:zinc ion binding"/>
    <property type="evidence" value="ECO:0007669"/>
    <property type="project" value="InterPro"/>
</dbReference>
<evidence type="ECO:0000256" key="8">
    <source>
        <dbReference type="ARBA" id="ARBA00022884"/>
    </source>
</evidence>
<evidence type="ECO:0000313" key="19">
    <source>
        <dbReference type="Proteomes" id="UP001281024"/>
    </source>
</evidence>
<feature type="binding site" evidence="12">
    <location>
        <position position="91"/>
    </location>
    <ligand>
        <name>Zn(2+)</name>
        <dbReference type="ChEBI" id="CHEBI:29105"/>
        <label>1</label>
        <note>catalytic</note>
    </ligand>
</feature>
<evidence type="ECO:0000256" key="11">
    <source>
        <dbReference type="PIRSR" id="PIRSR004803-2"/>
    </source>
</evidence>
<evidence type="ECO:0000256" key="9">
    <source>
        <dbReference type="HAMAP-Rule" id="MF_01491"/>
    </source>
</evidence>
<dbReference type="Pfam" id="PF07521">
    <property type="entry name" value="RMMBL"/>
    <property type="match status" value="1"/>
</dbReference>
<dbReference type="GO" id="GO:0004521">
    <property type="term" value="F:RNA endonuclease activity"/>
    <property type="evidence" value="ECO:0007669"/>
    <property type="project" value="UniProtKB-UniRule"/>
</dbReference>
<evidence type="ECO:0000256" key="12">
    <source>
        <dbReference type="PIRSR" id="PIRSR004803-3"/>
    </source>
</evidence>
<dbReference type="SUPFAM" id="SSF56281">
    <property type="entry name" value="Metallo-hydrolase/oxidoreductase"/>
    <property type="match status" value="1"/>
</dbReference>
<keyword evidence="6 12" id="KW-0862">Zinc</keyword>
<comment type="subunit">
    <text evidence="9">Homodimer, may be a subunit of the RNA degradosome.</text>
</comment>
<dbReference type="GO" id="GO:0006364">
    <property type="term" value="P:rRNA processing"/>
    <property type="evidence" value="ECO:0007669"/>
    <property type="project" value="UniProtKB-UniRule"/>
</dbReference>
<feature type="binding site" evidence="12">
    <location>
        <position position="92"/>
    </location>
    <ligand>
        <name>Zn(2+)</name>
        <dbReference type="ChEBI" id="CHEBI:29105"/>
        <label>1</label>
        <note>catalytic</note>
    </ligand>
</feature>
<dbReference type="PANTHER" id="PTHR43694">
    <property type="entry name" value="RIBONUCLEASE J"/>
    <property type="match status" value="1"/>
</dbReference>
<evidence type="ECO:0000313" key="18">
    <source>
        <dbReference type="Proteomes" id="UP000294726"/>
    </source>
</evidence>
<dbReference type="Gene3D" id="3.40.50.10710">
    <property type="entry name" value="Metallo-hydrolase/oxidoreductase"/>
    <property type="match status" value="1"/>
</dbReference>
<dbReference type="EC" id="3.1.-.-" evidence="9"/>
<feature type="binding site" evidence="12">
    <location>
        <position position="405"/>
    </location>
    <ligand>
        <name>Zn(2+)</name>
        <dbReference type="ChEBI" id="CHEBI:29105"/>
        <label>1</label>
        <note>catalytic</note>
    </ligand>
</feature>
<dbReference type="Pfam" id="PF17770">
    <property type="entry name" value="RNase_J_C"/>
    <property type="match status" value="1"/>
</dbReference>
<evidence type="ECO:0000313" key="17">
    <source>
        <dbReference type="Proteomes" id="UP000181728"/>
    </source>
</evidence>
<comment type="cofactor">
    <cofactor evidence="12">
        <name>Ca(2+)</name>
        <dbReference type="ChEBI" id="CHEBI:29108"/>
    </cofactor>
    <text evidence="12">Binds 1 Ca(2+) cation per subunit. Seen in 1 crystal structure, it is not clear if it is physiologically important.</text>
</comment>
<evidence type="ECO:0000313" key="16">
    <source>
        <dbReference type="EMBL" id="VDB98491.1"/>
    </source>
</evidence>
<feature type="binding site" evidence="12">
    <location>
        <position position="62"/>
    </location>
    <ligand>
        <name>Ca(2+)</name>
        <dbReference type="ChEBI" id="CHEBI:29108"/>
    </ligand>
</feature>
<sequence>MSEKEQSVNTFAHEVKLENNEVGVMALGGLGEIGKNTYAIQYQDEIVVIDAGIMFPEDDLLGVDYVIPDYTYLVQNIEKVKALVITHGHEDHIGAISYFLRAVNVPVYAPPFALALIKGKLEEHNLLKKTELHEIKPDSFLDFGKLSVEFFQTTHSIPDTVGVAVHTPKGTIVETGDFKFDLTPVTNQYPDMLKMAKIGREGVLLLMSDSTNAERPEFTKSEAWVQKSVERIFDRITKGRIIFATFASNLSRVKMAMDSAVRHGRKIAVFGRSMETAVNNGRDLGYLNISDEFLLEPSDLKNTPPDETLILSTGSQGEPMAALARIANGTHKQIKLQPNDTVVFSSNPIPGNTASVNKVINELEEGGANVIYGPLNNIHTSGHGGQEEQKIMLELMKPKFFMPIHGEYRMLKIHSGLAQSTGVPSDHIFIMDNGDVLALDGEHAHPAGHFSSEDIYVDGGGIGDVGNAVLHERQKLSQDGLVIVTATINMQTKEILSGPDLLSRGFVYMRESVDLINDGRRVAFGTIRKAMMSSNADEGSIRQAVIDELSHYLYKKTARKPIVIPVLIQVKSN</sequence>
<dbReference type="CDD" id="cd07714">
    <property type="entry name" value="RNaseJ_MBL-fold"/>
    <property type="match status" value="1"/>
</dbReference>
<dbReference type="Proteomes" id="UP001281024">
    <property type="component" value="Unassembled WGS sequence"/>
</dbReference>
<dbReference type="GO" id="GO:0003723">
    <property type="term" value="F:RNA binding"/>
    <property type="evidence" value="ECO:0007669"/>
    <property type="project" value="UniProtKB-UniRule"/>
</dbReference>
<keyword evidence="7 9" id="KW-0269">Exonuclease</keyword>
<dbReference type="InterPro" id="IPR001279">
    <property type="entry name" value="Metallo-B-lactamas"/>
</dbReference>